<dbReference type="EMBL" id="MU273586">
    <property type="protein sequence ID" value="KAI0031277.1"/>
    <property type="molecule type" value="Genomic_DNA"/>
</dbReference>
<keyword evidence="2" id="KW-1185">Reference proteome</keyword>
<proteinExistence type="predicted"/>
<evidence type="ECO:0000313" key="1">
    <source>
        <dbReference type="EMBL" id="KAI0031277.1"/>
    </source>
</evidence>
<comment type="caution">
    <text evidence="1">The sequence shown here is derived from an EMBL/GenBank/DDBJ whole genome shotgun (WGS) entry which is preliminary data.</text>
</comment>
<accession>A0ACB8QI10</accession>
<sequence length="633" mass="70710">MAPPMHYHVFSLPKALLDTLTPPNLLSKIPEPQAPGLEPVALPAQQVSSGFRSCNVCPGASFLDVGEHRAHYHSDWHRYNVKLRLSGGLPVVEPDFTKLVDSLEDSISGSASSSEDDNGSDGSDAVLDLLHKAQFTARSRSSSPDAPRAHQTPVIWFHSPPATQIGIYRLLFPIEASSSLFLAELRAMQGGDRKWALFMTAGGHFAGAIVRVSREQENEINMDNSGAAKHGNSRRPRPDTEILKHKTFHRYTTRRKQGGSQSTNDNAKSKAVSAGAMLRRYGEQALRDDIRNLLSDWADEIQQCERIWIRASASNRKIFLDYEGAVLKKGDDRLRTFPFPTRRPTQAELERCLQELTRAKVSHLTEDALRARDEEYLASLPRPKPKPQPIPVPTPEKEKERVPKLSKEEELFRDKWTRLLDMVERGRLDALKAFWERECEGLGGPDAPLPQWTPESARSSTLLQFAARHGQADVVQWMLEDLGADPTVPVPNASAETRVRTAYDEASSKDVRDAFRRLAGAYPTRWDWLGAGHVPSVLEQAKEDEREERKKARRKGLRDKLREREKERASEPEPEPEPTPAPPVDDGPGPRRLGGASGSAEGLAGLSPEMRLKVERERRARAVEGRMRALGGK</sequence>
<reference evidence="1" key="1">
    <citation type="submission" date="2021-02" db="EMBL/GenBank/DDBJ databases">
        <authorList>
            <consortium name="DOE Joint Genome Institute"/>
            <person name="Ahrendt S."/>
            <person name="Looney B.P."/>
            <person name="Miyauchi S."/>
            <person name="Morin E."/>
            <person name="Drula E."/>
            <person name="Courty P.E."/>
            <person name="Chicoki N."/>
            <person name="Fauchery L."/>
            <person name="Kohler A."/>
            <person name="Kuo A."/>
            <person name="Labutti K."/>
            <person name="Pangilinan J."/>
            <person name="Lipzen A."/>
            <person name="Riley R."/>
            <person name="Andreopoulos W."/>
            <person name="He G."/>
            <person name="Johnson J."/>
            <person name="Barry K.W."/>
            <person name="Grigoriev I.V."/>
            <person name="Nagy L."/>
            <person name="Hibbett D."/>
            <person name="Henrissat B."/>
            <person name="Matheny P.B."/>
            <person name="Labbe J."/>
            <person name="Martin F."/>
        </authorList>
    </citation>
    <scope>NUCLEOTIDE SEQUENCE</scope>
    <source>
        <strain evidence="1">EC-137</strain>
    </source>
</reference>
<dbReference type="Proteomes" id="UP000814128">
    <property type="component" value="Unassembled WGS sequence"/>
</dbReference>
<name>A0ACB8QI10_9AGAM</name>
<reference evidence="1" key="2">
    <citation type="journal article" date="2022" name="New Phytol.">
        <title>Evolutionary transition to the ectomycorrhizal habit in the genomes of a hyperdiverse lineage of mushroom-forming fungi.</title>
        <authorList>
            <person name="Looney B."/>
            <person name="Miyauchi S."/>
            <person name="Morin E."/>
            <person name="Drula E."/>
            <person name="Courty P.E."/>
            <person name="Kohler A."/>
            <person name="Kuo A."/>
            <person name="LaButti K."/>
            <person name="Pangilinan J."/>
            <person name="Lipzen A."/>
            <person name="Riley R."/>
            <person name="Andreopoulos W."/>
            <person name="He G."/>
            <person name="Johnson J."/>
            <person name="Nolan M."/>
            <person name="Tritt A."/>
            <person name="Barry K.W."/>
            <person name="Grigoriev I.V."/>
            <person name="Nagy L.G."/>
            <person name="Hibbett D."/>
            <person name="Henrissat B."/>
            <person name="Matheny P.B."/>
            <person name="Labbe J."/>
            <person name="Martin F.M."/>
        </authorList>
    </citation>
    <scope>NUCLEOTIDE SEQUENCE</scope>
    <source>
        <strain evidence="1">EC-137</strain>
    </source>
</reference>
<organism evidence="1 2">
    <name type="scientific">Vararia minispora EC-137</name>
    <dbReference type="NCBI Taxonomy" id="1314806"/>
    <lineage>
        <taxon>Eukaryota</taxon>
        <taxon>Fungi</taxon>
        <taxon>Dikarya</taxon>
        <taxon>Basidiomycota</taxon>
        <taxon>Agaricomycotina</taxon>
        <taxon>Agaricomycetes</taxon>
        <taxon>Russulales</taxon>
        <taxon>Lachnocladiaceae</taxon>
        <taxon>Vararia</taxon>
    </lineage>
</organism>
<protein>
    <submittedName>
        <fullName evidence="1">Uncharacterized protein</fullName>
    </submittedName>
</protein>
<evidence type="ECO:0000313" key="2">
    <source>
        <dbReference type="Proteomes" id="UP000814128"/>
    </source>
</evidence>
<gene>
    <name evidence="1" type="ORF">K488DRAFT_52396</name>
</gene>